<dbReference type="Pfam" id="PF07728">
    <property type="entry name" value="AAA_5"/>
    <property type="match status" value="1"/>
</dbReference>
<dbReference type="InterPro" id="IPR019489">
    <property type="entry name" value="Clp_ATPase_C"/>
</dbReference>
<dbReference type="FunFam" id="3.40.50.300:FF:000213">
    <property type="entry name" value="ATP-dependent protease ATPase subunit HslU"/>
    <property type="match status" value="1"/>
</dbReference>
<feature type="domain" description="AAA+ ATPase" evidence="9">
    <location>
        <begin position="73"/>
        <end position="383"/>
    </location>
</feature>
<evidence type="ECO:0000259" key="10">
    <source>
        <dbReference type="SMART" id="SM01086"/>
    </source>
</evidence>
<dbReference type="eggNOG" id="COG1220">
    <property type="taxonomic scope" value="Bacteria"/>
</dbReference>
<sequence length="495" mass="55341">MSKNNEGDVVALPDVNHGRTTAIAPGNLTPSQIVSQLDKYIIGQKDAKKSVAIALRNRLRRQSVSDELRDEIMPNNIIMIGPTGVGKTEIARRLAKLARAPFVKVEASKFTEVGYVGRDVESMIRDLVDQSVALVRSEKSEEVREAAAIFVEERILDILIPPIVANQHTNDEEQEEQQEEGQEEQSPSDQKKLAEMNRRTRKKMVERLRSGKLEDRQIELDVSGNDSPGGMMQIFGPLGHMEEIGSLMQDLMSGMPRKRKKRRVTIAEARKLLEQEEVQKLIDMESVIKEAINKVEQSGIVFIDEIDKIASPTTGAGGKGPDVSREGVQRDLLPIVEGSNVATKHGMVKTDHVLFIASGAFHLAKPSDLIPELQGRFPIRVELKSLTEDDFYLILTQPDNALIKQYSAMLATEGVTLHFTEGAIREIARIAAQVNENVENIGARRLHTIMTNLLEELMFNIPENFSDDNVEIDEDMVRNKLNQVVADRDLSQYIL</sequence>
<dbReference type="EMBL" id="CP000108">
    <property type="protein sequence ID" value="ABB28049.1"/>
    <property type="molecule type" value="Genomic_DNA"/>
</dbReference>
<evidence type="ECO:0000256" key="2">
    <source>
        <dbReference type="ARBA" id="ARBA00009771"/>
    </source>
</evidence>
<feature type="region of interest" description="Disordered" evidence="8">
    <location>
        <begin position="169"/>
        <end position="201"/>
    </location>
</feature>
<reference evidence="11" key="1">
    <citation type="submission" date="2005-08" db="EMBL/GenBank/DDBJ databases">
        <title>Complete sequence of Chlorobium chlorochromatii CaD3.</title>
        <authorList>
            <person name="Copeland A."/>
            <person name="Lucas S."/>
            <person name="Lapidus A."/>
            <person name="Barry K."/>
            <person name="Detter J.C."/>
            <person name="Glavina T."/>
            <person name="Hammon N."/>
            <person name="Israni S."/>
            <person name="Pitluck S."/>
            <person name="Bryant D."/>
            <person name="Schmutz J."/>
            <person name="Larimer F."/>
            <person name="Land M."/>
            <person name="Kyrpides N."/>
            <person name="Ivanova N."/>
            <person name="Richardson P."/>
        </authorList>
    </citation>
    <scope>NUCLEOTIDE SEQUENCE [LARGE SCALE GENOMIC DNA]</scope>
    <source>
        <strain evidence="11">CaD3</strain>
    </source>
</reference>
<dbReference type="InterPro" id="IPR003593">
    <property type="entry name" value="AAA+_ATPase"/>
</dbReference>
<keyword evidence="5 7" id="KW-0067">ATP-binding</keyword>
<dbReference type="Gene3D" id="1.10.8.60">
    <property type="match status" value="1"/>
</dbReference>
<dbReference type="GO" id="GO:0016887">
    <property type="term" value="F:ATP hydrolysis activity"/>
    <property type="evidence" value="ECO:0007669"/>
    <property type="project" value="InterPro"/>
</dbReference>
<dbReference type="GO" id="GO:0005524">
    <property type="term" value="F:ATP binding"/>
    <property type="evidence" value="ECO:0007669"/>
    <property type="project" value="UniProtKB-UniRule"/>
</dbReference>
<evidence type="ECO:0000256" key="4">
    <source>
        <dbReference type="ARBA" id="ARBA00022741"/>
    </source>
</evidence>
<keyword evidence="3 7" id="KW-0963">Cytoplasm</keyword>
<evidence type="ECO:0000259" key="9">
    <source>
        <dbReference type="SMART" id="SM00382"/>
    </source>
</evidence>
<feature type="binding site" evidence="7">
    <location>
        <position position="42"/>
    </location>
    <ligand>
        <name>ATP</name>
        <dbReference type="ChEBI" id="CHEBI:30616"/>
    </ligand>
</feature>
<proteinExistence type="inferred from homology"/>
<dbReference type="OrthoDB" id="9804062at2"/>
<evidence type="ECO:0000256" key="7">
    <source>
        <dbReference type="HAMAP-Rule" id="MF_00249"/>
    </source>
</evidence>
<dbReference type="Pfam" id="PF07724">
    <property type="entry name" value="AAA_2"/>
    <property type="match status" value="1"/>
</dbReference>
<dbReference type="GO" id="GO:0008233">
    <property type="term" value="F:peptidase activity"/>
    <property type="evidence" value="ECO:0007669"/>
    <property type="project" value="InterPro"/>
</dbReference>
<dbReference type="InterPro" id="IPR011704">
    <property type="entry name" value="ATPase_dyneun-rel_AAA"/>
</dbReference>
<feature type="binding site" evidence="7">
    <location>
        <position position="372"/>
    </location>
    <ligand>
        <name>ATP</name>
        <dbReference type="ChEBI" id="CHEBI:30616"/>
    </ligand>
</feature>
<name>Q3ASH6_CHLCH</name>
<keyword evidence="11" id="KW-0346">Stress response</keyword>
<dbReference type="SMART" id="SM01086">
    <property type="entry name" value="ClpB_D2-small"/>
    <property type="match status" value="1"/>
</dbReference>
<dbReference type="KEGG" id="cch:Cag_0783"/>
<evidence type="ECO:0000256" key="5">
    <source>
        <dbReference type="ARBA" id="ARBA00022840"/>
    </source>
</evidence>
<comment type="subunit">
    <text evidence="7">A double ring-shaped homohexamer of HslV is capped on each side by a ring-shaped HslU homohexamer. The assembly of the HslU/HslV complex is dependent on binding of ATP.</text>
</comment>
<feature type="binding site" evidence="7">
    <location>
        <begin position="84"/>
        <end position="89"/>
    </location>
    <ligand>
        <name>ATP</name>
        <dbReference type="ChEBI" id="CHEBI:30616"/>
    </ligand>
</feature>
<dbReference type="HOGENOM" id="CLU_033123_0_0_10"/>
<dbReference type="SMART" id="SM00382">
    <property type="entry name" value="AAA"/>
    <property type="match status" value="1"/>
</dbReference>
<dbReference type="CDD" id="cd19498">
    <property type="entry name" value="RecA-like_HslU"/>
    <property type="match status" value="1"/>
</dbReference>
<comment type="similarity">
    <text evidence="2 7">Belongs to the ClpX chaperone family. HslU subfamily.</text>
</comment>
<dbReference type="GO" id="GO:0043335">
    <property type="term" value="P:protein unfolding"/>
    <property type="evidence" value="ECO:0007669"/>
    <property type="project" value="UniProtKB-UniRule"/>
</dbReference>
<feature type="compositionally biased region" description="Acidic residues" evidence="8">
    <location>
        <begin position="172"/>
        <end position="183"/>
    </location>
</feature>
<dbReference type="SUPFAM" id="SSF52540">
    <property type="entry name" value="P-loop containing nucleoside triphosphate hydrolases"/>
    <property type="match status" value="1"/>
</dbReference>
<feature type="domain" description="Clp ATPase C-terminal" evidence="10">
    <location>
        <begin position="386"/>
        <end position="486"/>
    </location>
</feature>
<dbReference type="NCBIfam" id="NF003544">
    <property type="entry name" value="PRK05201.1"/>
    <property type="match status" value="1"/>
</dbReference>
<evidence type="ECO:0000256" key="6">
    <source>
        <dbReference type="ARBA" id="ARBA00023186"/>
    </source>
</evidence>
<comment type="function">
    <text evidence="7">ATPase subunit of a proteasome-like degradation complex; this subunit has chaperone activity. The binding of ATP and its subsequent hydrolysis by HslU are essential for unfolding of protein substrates subsequently hydrolyzed by HslV. HslU recognizes the N-terminal part of its protein substrates and unfolds these before they are guided to HslV for hydrolysis.</text>
</comment>
<protein>
    <recommendedName>
        <fullName evidence="7">ATP-dependent protease ATPase subunit HslU</fullName>
    </recommendedName>
    <alternativeName>
        <fullName evidence="7">Unfoldase HslU</fullName>
    </alternativeName>
</protein>
<dbReference type="STRING" id="340177.Cag_0783"/>
<evidence type="ECO:0000313" key="11">
    <source>
        <dbReference type="EMBL" id="ABB28049.1"/>
    </source>
</evidence>
<dbReference type="PANTHER" id="PTHR48102">
    <property type="entry name" value="ATP-DEPENDENT CLP PROTEASE ATP-BINDING SUBUNIT CLPX-LIKE, MITOCHONDRIAL-RELATED"/>
    <property type="match status" value="1"/>
</dbReference>
<feature type="binding site" evidence="7">
    <location>
        <position position="444"/>
    </location>
    <ligand>
        <name>ATP</name>
        <dbReference type="ChEBI" id="CHEBI:30616"/>
    </ligand>
</feature>
<dbReference type="AlphaFoldDB" id="Q3ASH6"/>
<dbReference type="InterPro" id="IPR027417">
    <property type="entry name" value="P-loop_NTPase"/>
</dbReference>
<dbReference type="InterPro" id="IPR004491">
    <property type="entry name" value="HslU"/>
</dbReference>
<dbReference type="GO" id="GO:0009376">
    <property type="term" value="C:HslUV protease complex"/>
    <property type="evidence" value="ECO:0007669"/>
    <property type="project" value="UniProtKB-UniRule"/>
</dbReference>
<accession>Q3ASH6</accession>
<dbReference type="InterPro" id="IPR003959">
    <property type="entry name" value="ATPase_AAA_core"/>
</dbReference>
<dbReference type="PANTHER" id="PTHR48102:SF3">
    <property type="entry name" value="ATP-DEPENDENT PROTEASE ATPASE SUBUNIT HSLU"/>
    <property type="match status" value="1"/>
</dbReference>
<dbReference type="InterPro" id="IPR050052">
    <property type="entry name" value="ATP-dep_Clp_protease_ClpX"/>
</dbReference>
<dbReference type="GO" id="GO:0036402">
    <property type="term" value="F:proteasome-activating activity"/>
    <property type="evidence" value="ECO:0007669"/>
    <property type="project" value="UniProtKB-UniRule"/>
</dbReference>
<dbReference type="FunFam" id="3.40.50.300:FF:000220">
    <property type="entry name" value="ATP-dependent protease ATPase subunit HslU"/>
    <property type="match status" value="1"/>
</dbReference>
<organism evidence="11">
    <name type="scientific">Chlorobium chlorochromatii (strain CaD3)</name>
    <dbReference type="NCBI Taxonomy" id="340177"/>
    <lineage>
        <taxon>Bacteria</taxon>
        <taxon>Pseudomonadati</taxon>
        <taxon>Chlorobiota</taxon>
        <taxon>Chlorobiia</taxon>
        <taxon>Chlorobiales</taxon>
        <taxon>Chlorobiaceae</taxon>
        <taxon>Chlorobium/Pelodictyon group</taxon>
        <taxon>Chlorobium</taxon>
    </lineage>
</organism>
<comment type="subcellular location">
    <subcellularLocation>
        <location evidence="1 7">Cytoplasm</location>
    </subcellularLocation>
</comment>
<evidence type="ECO:0000256" key="8">
    <source>
        <dbReference type="SAM" id="MobiDB-lite"/>
    </source>
</evidence>
<evidence type="ECO:0000256" key="1">
    <source>
        <dbReference type="ARBA" id="ARBA00004496"/>
    </source>
</evidence>
<dbReference type="NCBIfam" id="TIGR00390">
    <property type="entry name" value="hslU"/>
    <property type="match status" value="1"/>
</dbReference>
<gene>
    <name evidence="7" type="primary">hslU</name>
    <name evidence="11" type="ordered locus">Cag_0783</name>
</gene>
<evidence type="ECO:0000256" key="3">
    <source>
        <dbReference type="ARBA" id="ARBA00022490"/>
    </source>
</evidence>
<feature type="compositionally biased region" description="Basic and acidic residues" evidence="8">
    <location>
        <begin position="189"/>
        <end position="201"/>
    </location>
</feature>
<keyword evidence="4 7" id="KW-0547">Nucleotide-binding</keyword>
<feature type="binding site" evidence="7">
    <location>
        <position position="304"/>
    </location>
    <ligand>
        <name>ATP</name>
        <dbReference type="ChEBI" id="CHEBI:30616"/>
    </ligand>
</feature>
<keyword evidence="6 7" id="KW-0143">Chaperone</keyword>
<dbReference type="HAMAP" id="MF_00249">
    <property type="entry name" value="HslU"/>
    <property type="match status" value="1"/>
</dbReference>
<dbReference type="Gene3D" id="3.40.50.300">
    <property type="entry name" value="P-loop containing nucleotide triphosphate hydrolases"/>
    <property type="match status" value="2"/>
</dbReference>